<dbReference type="InterPro" id="IPR037213">
    <property type="entry name" value="Run_dom_sf"/>
</dbReference>
<feature type="domain" description="PDZ" evidence="1">
    <location>
        <begin position="171"/>
        <end position="242"/>
    </location>
</feature>
<dbReference type="RefSeq" id="XP_006001744.1">
    <property type="nucleotide sequence ID" value="XM_006001682.3"/>
</dbReference>
<dbReference type="Gene3D" id="2.30.29.30">
    <property type="entry name" value="Pleckstrin-homology domain (PH domain)/Phosphotyrosine-binding domain (PTB)"/>
    <property type="match status" value="1"/>
</dbReference>
<dbReference type="GeneID" id="102353477"/>
<sequence length="429" mass="48839">MSSKDPLLGTLKACILNIQREDGPVTDQNPHLSSFCEILEIILRKGMKQPVLSLKGRDYWNWMEQLSHQDFCGRLTQLCRALEKVASCKKVLTAQGRGRFMLRLALNMRILSSVITHLTHTPKLMQWYDPAISVFGNEALMEPFFSLLLVVSEMNFALDLENSSFLDESWLLPLHETYEIVPCRELGITLRYLDGRVFVLELIPGGQADVDEVVLLGDIIDEINGVSLRNAGNGEAGTVLQKFKGKPLNFRLIRWKWHDGTVYKPMVMHLKLLQQEYPNFQLNYDRKCREKNDSACLQDGRVLYGLRYLGQTNVGMFGGKEILDQGILTVLEQQISPKDVLLDVKETELLCTEKTSSQVLFHYPYPEISCVGRRVGKNNTVFAFCASDSPDAPEHCTFNCLVLKANSEKECDEIIKRIAIGFKHTEWFV</sequence>
<dbReference type="Bgee" id="ENSLACG00000013777">
    <property type="expression patterns" value="Expressed in pectoral fin and 5 other cell types or tissues"/>
</dbReference>
<gene>
    <name evidence="3" type="primary">SI:CH211-250N8.1</name>
</gene>
<evidence type="ECO:0000259" key="2">
    <source>
        <dbReference type="PROSITE" id="PS50826"/>
    </source>
</evidence>
<protein>
    <submittedName>
        <fullName evidence="3">Si:ch211-250n8.1</fullName>
    </submittedName>
</protein>
<reference evidence="4" key="1">
    <citation type="submission" date="2011-08" db="EMBL/GenBank/DDBJ databases">
        <title>The draft genome of Latimeria chalumnae.</title>
        <authorList>
            <person name="Di Palma F."/>
            <person name="Alfoldi J."/>
            <person name="Johnson J."/>
            <person name="Berlin A."/>
            <person name="Gnerre S."/>
            <person name="Jaffe D."/>
            <person name="MacCallum I."/>
            <person name="Young S."/>
            <person name="Walker B.J."/>
            <person name="Lander E."/>
            <person name="Lindblad-Toh K."/>
        </authorList>
    </citation>
    <scope>NUCLEOTIDE SEQUENCE [LARGE SCALE GENOMIC DNA]</scope>
    <source>
        <strain evidence="4">Wild caught</strain>
    </source>
</reference>
<dbReference type="EMBL" id="AFYH01122898">
    <property type="status" value="NOT_ANNOTATED_CDS"/>
    <property type="molecule type" value="Genomic_DNA"/>
</dbReference>
<accession>H3B179</accession>
<dbReference type="InParanoid" id="H3B179"/>
<dbReference type="HOGENOM" id="CLU_034139_0_0_1"/>
<dbReference type="PANTHER" id="PTHR46753:SF3">
    <property type="entry name" value="PDZ DOMAIN-CONTAINING PROTEIN"/>
    <property type="match status" value="1"/>
</dbReference>
<feature type="domain" description="RUN" evidence="2">
    <location>
        <begin position="26"/>
        <end position="163"/>
    </location>
</feature>
<dbReference type="eggNOG" id="ENOG502QPMV">
    <property type="taxonomic scope" value="Eukaryota"/>
</dbReference>
<proteinExistence type="predicted"/>
<evidence type="ECO:0000313" key="3">
    <source>
        <dbReference type="Ensembl" id="ENSLACP00000015650.1"/>
    </source>
</evidence>
<evidence type="ECO:0000313" key="4">
    <source>
        <dbReference type="Proteomes" id="UP000008672"/>
    </source>
</evidence>
<dbReference type="PROSITE" id="PS50106">
    <property type="entry name" value="PDZ"/>
    <property type="match status" value="1"/>
</dbReference>
<keyword evidence="4" id="KW-1185">Reference proteome</keyword>
<dbReference type="PROSITE" id="PS50826">
    <property type="entry name" value="RUN"/>
    <property type="match status" value="1"/>
</dbReference>
<dbReference type="AlphaFoldDB" id="H3B179"/>
<dbReference type="InterPro" id="IPR001478">
    <property type="entry name" value="PDZ"/>
</dbReference>
<reference evidence="3" key="3">
    <citation type="submission" date="2025-09" db="UniProtKB">
        <authorList>
            <consortium name="Ensembl"/>
        </authorList>
    </citation>
    <scope>IDENTIFICATION</scope>
</reference>
<dbReference type="CDD" id="cd00136">
    <property type="entry name" value="PDZ_canonical"/>
    <property type="match status" value="1"/>
</dbReference>
<dbReference type="GeneTree" id="ENSGT00940000167259"/>
<dbReference type="Gene3D" id="2.30.42.10">
    <property type="match status" value="1"/>
</dbReference>
<dbReference type="InterPro" id="IPR036034">
    <property type="entry name" value="PDZ_sf"/>
</dbReference>
<dbReference type="OMA" id="GFQRTHF"/>
<dbReference type="STRING" id="7897.ENSLACP00000015650"/>
<dbReference type="SUPFAM" id="SSF140741">
    <property type="entry name" value="RUN domain-like"/>
    <property type="match status" value="1"/>
</dbReference>
<evidence type="ECO:0000259" key="1">
    <source>
        <dbReference type="PROSITE" id="PS50106"/>
    </source>
</evidence>
<dbReference type="SUPFAM" id="SSF50156">
    <property type="entry name" value="PDZ domain-like"/>
    <property type="match status" value="1"/>
</dbReference>
<organism evidence="3 4">
    <name type="scientific">Latimeria chalumnae</name>
    <name type="common">Coelacanth</name>
    <dbReference type="NCBI Taxonomy" id="7897"/>
    <lineage>
        <taxon>Eukaryota</taxon>
        <taxon>Metazoa</taxon>
        <taxon>Chordata</taxon>
        <taxon>Craniata</taxon>
        <taxon>Vertebrata</taxon>
        <taxon>Euteleostomi</taxon>
        <taxon>Coelacanthiformes</taxon>
        <taxon>Coelacanthidae</taxon>
        <taxon>Latimeria</taxon>
    </lineage>
</organism>
<dbReference type="InterPro" id="IPR004012">
    <property type="entry name" value="Run_dom"/>
</dbReference>
<dbReference type="EMBL" id="AFYH01122900">
    <property type="status" value="NOT_ANNOTATED_CDS"/>
    <property type="molecule type" value="Genomic_DNA"/>
</dbReference>
<dbReference type="SUPFAM" id="SSF50729">
    <property type="entry name" value="PH domain-like"/>
    <property type="match status" value="1"/>
</dbReference>
<dbReference type="InterPro" id="IPR011993">
    <property type="entry name" value="PH-like_dom_sf"/>
</dbReference>
<dbReference type="Gene3D" id="1.20.58.900">
    <property type="match status" value="1"/>
</dbReference>
<dbReference type="Ensembl" id="ENSLACT00000015758.1">
    <property type="protein sequence ID" value="ENSLACP00000015650.1"/>
    <property type="gene ID" value="ENSLACG00000013777.1"/>
</dbReference>
<dbReference type="Proteomes" id="UP000008672">
    <property type="component" value="Unassembled WGS sequence"/>
</dbReference>
<dbReference type="Pfam" id="PF02759">
    <property type="entry name" value="RUN"/>
    <property type="match status" value="1"/>
</dbReference>
<dbReference type="KEGG" id="lcm:102353477"/>
<dbReference type="PANTHER" id="PTHR46753">
    <property type="entry name" value="FYVE AND COILED-COIL DOMAIN-CONTAINING PROTEIN 1"/>
    <property type="match status" value="1"/>
</dbReference>
<reference evidence="3" key="2">
    <citation type="submission" date="2025-08" db="UniProtKB">
        <authorList>
            <consortium name="Ensembl"/>
        </authorList>
    </citation>
    <scope>IDENTIFICATION</scope>
</reference>
<dbReference type="SMART" id="SM00228">
    <property type="entry name" value="PDZ"/>
    <property type="match status" value="1"/>
</dbReference>
<dbReference type="EMBL" id="AFYH01122899">
    <property type="status" value="NOT_ANNOTATED_CDS"/>
    <property type="molecule type" value="Genomic_DNA"/>
</dbReference>
<dbReference type="CDD" id="cd17682">
    <property type="entry name" value="RUN_RUFY4_like"/>
    <property type="match status" value="1"/>
</dbReference>
<dbReference type="OrthoDB" id="9044749at2759"/>
<name>H3B179_LATCH</name>